<comment type="caution">
    <text evidence="9">The sequence shown here is derived from an EMBL/GenBank/DDBJ whole genome shotgun (WGS) entry which is preliminary data.</text>
</comment>
<dbReference type="GO" id="GO:0003676">
    <property type="term" value="F:nucleic acid binding"/>
    <property type="evidence" value="ECO:0007669"/>
    <property type="project" value="InterPro"/>
</dbReference>
<dbReference type="InterPro" id="IPR025824">
    <property type="entry name" value="OB-fold_nuc-bd_dom"/>
</dbReference>
<keyword evidence="10" id="KW-1185">Reference proteome</keyword>
<evidence type="ECO:0000256" key="3">
    <source>
        <dbReference type="ARBA" id="ARBA00022801"/>
    </source>
</evidence>
<dbReference type="InterPro" id="IPR003753">
    <property type="entry name" value="Exonuc_VII_L"/>
</dbReference>
<dbReference type="AlphaFoldDB" id="A0A561E0X4"/>
<reference evidence="9 10" key="1">
    <citation type="submission" date="2019-06" db="EMBL/GenBank/DDBJ databases">
        <title>Sequencing the genomes of 1000 actinobacteria strains.</title>
        <authorList>
            <person name="Klenk H.-P."/>
        </authorList>
    </citation>
    <scope>NUCLEOTIDE SEQUENCE [LARGE SCALE GENOMIC DNA]</scope>
    <source>
        <strain evidence="9 10">DSM 19560</strain>
    </source>
</reference>
<comment type="subcellular location">
    <subcellularLocation>
        <location evidence="5 6">Cytoplasm</location>
    </subcellularLocation>
</comment>
<evidence type="ECO:0000256" key="1">
    <source>
        <dbReference type="ARBA" id="ARBA00022490"/>
    </source>
</evidence>
<dbReference type="NCBIfam" id="TIGR00237">
    <property type="entry name" value="xseA"/>
    <property type="match status" value="1"/>
</dbReference>
<proteinExistence type="inferred from homology"/>
<dbReference type="Pfam" id="PF02601">
    <property type="entry name" value="Exonuc_VII_L"/>
    <property type="match status" value="1"/>
</dbReference>
<dbReference type="Pfam" id="PF13742">
    <property type="entry name" value="tRNA_anti_2"/>
    <property type="match status" value="1"/>
</dbReference>
<evidence type="ECO:0000259" key="8">
    <source>
        <dbReference type="Pfam" id="PF13742"/>
    </source>
</evidence>
<gene>
    <name evidence="5" type="primary">xseA</name>
    <name evidence="9" type="ORF">BKA23_2985</name>
</gene>
<dbReference type="OrthoDB" id="9802795at2"/>
<dbReference type="GO" id="GO:0005737">
    <property type="term" value="C:cytoplasm"/>
    <property type="evidence" value="ECO:0007669"/>
    <property type="project" value="UniProtKB-SubCell"/>
</dbReference>
<comment type="similarity">
    <text evidence="5 6">Belongs to the XseA family.</text>
</comment>
<comment type="catalytic activity">
    <reaction evidence="5 6">
        <text>Exonucleolytic cleavage in either 5'- to 3'- or 3'- to 5'-direction to yield nucleoside 5'-phosphates.</text>
        <dbReference type="EC" id="3.1.11.6"/>
    </reaction>
</comment>
<dbReference type="EC" id="3.1.11.6" evidence="5"/>
<feature type="domain" description="Exonuclease VII large subunit C-terminal" evidence="7">
    <location>
        <begin position="136"/>
        <end position="320"/>
    </location>
</feature>
<evidence type="ECO:0000313" key="9">
    <source>
        <dbReference type="EMBL" id="TWE09285.1"/>
    </source>
</evidence>
<comment type="subunit">
    <text evidence="5">Heterooligomer composed of large and small subunits.</text>
</comment>
<evidence type="ECO:0000256" key="2">
    <source>
        <dbReference type="ARBA" id="ARBA00022722"/>
    </source>
</evidence>
<keyword evidence="1 5" id="KW-0963">Cytoplasm</keyword>
<organism evidence="9 10">
    <name type="scientific">Rudaeicoccus suwonensis</name>
    <dbReference type="NCBI Taxonomy" id="657409"/>
    <lineage>
        <taxon>Bacteria</taxon>
        <taxon>Bacillati</taxon>
        <taxon>Actinomycetota</taxon>
        <taxon>Actinomycetes</taxon>
        <taxon>Micrococcales</taxon>
        <taxon>Dermacoccaceae</taxon>
        <taxon>Rudaeicoccus</taxon>
    </lineage>
</organism>
<dbReference type="InterPro" id="IPR020579">
    <property type="entry name" value="Exonuc_VII_lsu_C"/>
</dbReference>
<keyword evidence="2 5" id="KW-0540">Nuclease</keyword>
<name>A0A561E0X4_9MICO</name>
<accession>A0A561E0X4</accession>
<dbReference type="GO" id="GO:0006308">
    <property type="term" value="P:DNA catabolic process"/>
    <property type="evidence" value="ECO:0007669"/>
    <property type="project" value="UniProtKB-UniRule"/>
</dbReference>
<dbReference type="GO" id="GO:0009318">
    <property type="term" value="C:exodeoxyribonuclease VII complex"/>
    <property type="evidence" value="ECO:0007669"/>
    <property type="project" value="UniProtKB-UniRule"/>
</dbReference>
<evidence type="ECO:0000313" key="10">
    <source>
        <dbReference type="Proteomes" id="UP000318297"/>
    </source>
</evidence>
<feature type="domain" description="OB-fold nucleic acid binding" evidence="8">
    <location>
        <begin position="19"/>
        <end position="112"/>
    </location>
</feature>
<dbReference type="PANTHER" id="PTHR30008">
    <property type="entry name" value="EXODEOXYRIBONUCLEASE 7 LARGE SUBUNIT"/>
    <property type="match status" value="1"/>
</dbReference>
<dbReference type="CDD" id="cd04489">
    <property type="entry name" value="ExoVII_LU_OBF"/>
    <property type="match status" value="1"/>
</dbReference>
<keyword evidence="4 5" id="KW-0269">Exonuclease</keyword>
<dbReference type="RefSeq" id="WP_145229827.1">
    <property type="nucleotide sequence ID" value="NZ_VIVQ01000003.1"/>
</dbReference>
<dbReference type="HAMAP" id="MF_00378">
    <property type="entry name" value="Exonuc_7_L"/>
    <property type="match status" value="1"/>
</dbReference>
<sequence length="409" mass="44839">MTNSLPERAADTTAEEPWPVRTLSIKIADYVDKMSALWVEGQIVQLNRRPGAPTAYVTLRDTEVDMSLSVTVHVNTLDAMGPGIGPGSRVVVQAKPTFWTKRGTLHLDARRMKPVGVGDLLARLEHLKQLLRSEGLFDQRRKKPLPFLPHTVGLICGRASAAEKDVVENTRRRWPATRFEIRQVAVQGPGTVAEVTEALQQLDADPAVQVIVISRGGGSFEDLLPFSNEALVRAAAAARTPIVSAIGHDVDTPLLDFVADVRASTPTDAAKRIVPDLAEQQRGLDQARAATARALRDRVVAERRHLEQLRSRPVLLTPATMVTSRRGEIVALRERAASTMTHRLERTADQVSHLQQQLRALSPLQTLERGYAVVRHADGQIITAAADVEPHELLRVTVAEGDFAVRPVS</sequence>
<dbReference type="Proteomes" id="UP000318297">
    <property type="component" value="Unassembled WGS sequence"/>
</dbReference>
<dbReference type="GO" id="GO:0008855">
    <property type="term" value="F:exodeoxyribonuclease VII activity"/>
    <property type="evidence" value="ECO:0007669"/>
    <property type="project" value="UniProtKB-UniRule"/>
</dbReference>
<keyword evidence="3 5" id="KW-0378">Hydrolase</keyword>
<evidence type="ECO:0000259" key="7">
    <source>
        <dbReference type="Pfam" id="PF02601"/>
    </source>
</evidence>
<evidence type="ECO:0000256" key="4">
    <source>
        <dbReference type="ARBA" id="ARBA00022839"/>
    </source>
</evidence>
<evidence type="ECO:0000256" key="5">
    <source>
        <dbReference type="HAMAP-Rule" id="MF_00378"/>
    </source>
</evidence>
<comment type="function">
    <text evidence="5">Bidirectionally degrades single-stranded DNA into large acid-insoluble oligonucleotides, which are then degraded further into small acid-soluble oligonucleotides.</text>
</comment>
<protein>
    <recommendedName>
        <fullName evidence="5">Exodeoxyribonuclease 7 large subunit</fullName>
        <ecNumber evidence="5">3.1.11.6</ecNumber>
    </recommendedName>
    <alternativeName>
        <fullName evidence="5">Exodeoxyribonuclease VII large subunit</fullName>
        <shortName evidence="5">Exonuclease VII large subunit</shortName>
    </alternativeName>
</protein>
<dbReference type="EMBL" id="VIVQ01000003">
    <property type="protein sequence ID" value="TWE09285.1"/>
    <property type="molecule type" value="Genomic_DNA"/>
</dbReference>
<evidence type="ECO:0000256" key="6">
    <source>
        <dbReference type="RuleBase" id="RU004355"/>
    </source>
</evidence>
<dbReference type="PANTHER" id="PTHR30008:SF0">
    <property type="entry name" value="EXODEOXYRIBONUCLEASE 7 LARGE SUBUNIT"/>
    <property type="match status" value="1"/>
</dbReference>